<dbReference type="PANTHER" id="PTHR45835">
    <property type="entry name" value="YALI0A06105P"/>
    <property type="match status" value="1"/>
</dbReference>
<sequence length="249" mass="29135">MYFHNRLCVPNNSELKRDILSEAHNSTYSIHPGRTKMFNDLKKMYWWPSMKCKISEFATKCLPITIPEWKQERVTMDFVLGLPMAPRKNDSIWVIIDRLTKSTHLASVRTNYSLEKLAELYVSEIERIIRDCLKAASDLQKSYADLKRKDIEFVVGDRVFLKVSPSYEITESIGPVAYKIVLPPTRVFHREDQVRSFTCDTLCEVEIQLDLSYSKEPIRVLAREIKELRNKRVPLVKVLWNRHGVEEAT</sequence>
<dbReference type="GO" id="GO:0016740">
    <property type="term" value="F:transferase activity"/>
    <property type="evidence" value="ECO:0007669"/>
    <property type="project" value="UniProtKB-KW"/>
</dbReference>
<evidence type="ECO:0000259" key="1">
    <source>
        <dbReference type="Pfam" id="PF17921"/>
    </source>
</evidence>
<reference evidence="3" key="1">
    <citation type="journal article" date="2019" name="Plant Biotechnol. J.">
        <title>Genome sequencing of the Australian wild diploid species Gossypium australe highlights disease resistance and delayed gland morphogenesis.</title>
        <authorList>
            <person name="Cai Y."/>
            <person name="Cai X."/>
            <person name="Wang Q."/>
            <person name="Wang P."/>
            <person name="Zhang Y."/>
            <person name="Cai C."/>
            <person name="Xu Y."/>
            <person name="Wang K."/>
            <person name="Zhou Z."/>
            <person name="Wang C."/>
            <person name="Geng S."/>
            <person name="Li B."/>
            <person name="Dong Q."/>
            <person name="Hou Y."/>
            <person name="Wang H."/>
            <person name="Ai P."/>
            <person name="Liu Z."/>
            <person name="Yi F."/>
            <person name="Sun M."/>
            <person name="An G."/>
            <person name="Cheng J."/>
            <person name="Zhang Y."/>
            <person name="Shi Q."/>
            <person name="Xie Y."/>
            <person name="Shi X."/>
            <person name="Chang Y."/>
            <person name="Huang F."/>
            <person name="Chen Y."/>
            <person name="Hong S."/>
            <person name="Mi L."/>
            <person name="Sun Q."/>
            <person name="Zhang L."/>
            <person name="Zhou B."/>
            <person name="Peng R."/>
            <person name="Zhang X."/>
            <person name="Liu F."/>
        </authorList>
    </citation>
    <scope>NUCLEOTIDE SEQUENCE [LARGE SCALE GENOMIC DNA]</scope>
    <source>
        <strain evidence="3">cv. PA1801</strain>
    </source>
</reference>
<name>A0A5B6WTJ2_9ROSI</name>
<keyword evidence="2" id="KW-0808">Transferase</keyword>
<evidence type="ECO:0000313" key="3">
    <source>
        <dbReference type="Proteomes" id="UP000325315"/>
    </source>
</evidence>
<dbReference type="PANTHER" id="PTHR45835:SF99">
    <property type="entry name" value="CHROMO DOMAIN-CONTAINING PROTEIN-RELATED"/>
    <property type="match status" value="1"/>
</dbReference>
<comment type="caution">
    <text evidence="2">The sequence shown here is derived from an EMBL/GenBank/DDBJ whole genome shotgun (WGS) entry which is preliminary data.</text>
</comment>
<organism evidence="2 3">
    <name type="scientific">Gossypium australe</name>
    <dbReference type="NCBI Taxonomy" id="47621"/>
    <lineage>
        <taxon>Eukaryota</taxon>
        <taxon>Viridiplantae</taxon>
        <taxon>Streptophyta</taxon>
        <taxon>Embryophyta</taxon>
        <taxon>Tracheophyta</taxon>
        <taxon>Spermatophyta</taxon>
        <taxon>Magnoliopsida</taxon>
        <taxon>eudicotyledons</taxon>
        <taxon>Gunneridae</taxon>
        <taxon>Pentapetalae</taxon>
        <taxon>rosids</taxon>
        <taxon>malvids</taxon>
        <taxon>Malvales</taxon>
        <taxon>Malvaceae</taxon>
        <taxon>Malvoideae</taxon>
        <taxon>Gossypium</taxon>
    </lineage>
</organism>
<dbReference type="AlphaFoldDB" id="A0A5B6WTJ2"/>
<protein>
    <submittedName>
        <fullName evidence="2">IPP transferase</fullName>
    </submittedName>
</protein>
<feature type="domain" description="Integrase zinc-binding" evidence="1">
    <location>
        <begin position="12"/>
        <end position="62"/>
    </location>
</feature>
<dbReference type="Proteomes" id="UP000325315">
    <property type="component" value="Unassembled WGS sequence"/>
</dbReference>
<dbReference type="EMBL" id="SMMG02000002">
    <property type="protein sequence ID" value="KAA3485251.1"/>
    <property type="molecule type" value="Genomic_DNA"/>
</dbReference>
<gene>
    <name evidence="2" type="ORF">EPI10_007259</name>
</gene>
<dbReference type="Pfam" id="PF17921">
    <property type="entry name" value="Integrase_H2C2"/>
    <property type="match status" value="1"/>
</dbReference>
<dbReference type="OrthoDB" id="1097577at2759"/>
<proteinExistence type="predicted"/>
<accession>A0A5B6WTJ2</accession>
<evidence type="ECO:0000313" key="2">
    <source>
        <dbReference type="EMBL" id="KAA3485251.1"/>
    </source>
</evidence>
<dbReference type="Gene3D" id="1.10.340.70">
    <property type="match status" value="1"/>
</dbReference>
<dbReference type="InterPro" id="IPR041588">
    <property type="entry name" value="Integrase_H2C2"/>
</dbReference>
<keyword evidence="3" id="KW-1185">Reference proteome</keyword>